<protein>
    <submittedName>
        <fullName evidence="2">Uncharacterized protein</fullName>
    </submittedName>
</protein>
<dbReference type="EMBL" id="CP022113">
    <property type="protein sequence ID" value="ASG25083.1"/>
    <property type="molecule type" value="Genomic_DNA"/>
</dbReference>
<sequence>MDATENGRSSDSRKVRELQAELALLRERPDPAELSRVRAEAETWKQNYQAVFSQINQLTTQVEELRQSATELEWLRRDRATLSEAFQSITETLAQVADGLAPLGLPAKKLNDADGAEHFSKAAQAFYRVSTAALTCPPTLNVDLRIDRIVPFYETSGLAGAVEEVELNGNNYQCTGWATTRMVPNIASLVAVFDDTGCLGYSYPGQPRQDVVAALTGCNPNCGFRVPLLRHPKGPLRIFLIVLLEGKAPFALMLPFIN</sequence>
<keyword evidence="3" id="KW-1185">Reference proteome</keyword>
<reference evidence="2 3" key="1">
    <citation type="submission" date="2017-06" db="EMBL/GenBank/DDBJ databases">
        <title>Complete genome sequence of Nitrospirillum amazonense strain CBAmC, an endophytic nitrogen-fixing and plant growth-promoting bacterium, isolated from sugarcane.</title>
        <authorList>
            <person name="Schwab S."/>
            <person name="dos Santos Teixeira K.R."/>
            <person name="Simoes Araujo J.L."/>
            <person name="Soares Vidal M."/>
            <person name="Borges de Freitas H.R."/>
            <person name="Rivello Crivelaro A.L."/>
            <person name="Bueno de Camargo Nunes A."/>
            <person name="dos Santos C.M."/>
            <person name="Palmeira da Silva Rosa D."/>
            <person name="da Silva Padilha D."/>
            <person name="da Silva E."/>
            <person name="Araujo Terra L."/>
            <person name="Soares Mendes V."/>
            <person name="Farinelli L."/>
            <person name="Magalhaes Cruz L."/>
            <person name="Baldani J.I."/>
        </authorList>
    </citation>
    <scope>NUCLEOTIDE SEQUENCE [LARGE SCALE GENOMIC DNA]</scope>
    <source>
        <strain evidence="2 3">CBAmC</strain>
    </source>
</reference>
<evidence type="ECO:0000256" key="1">
    <source>
        <dbReference type="SAM" id="Coils"/>
    </source>
</evidence>
<dbReference type="AlphaFoldDB" id="A0A248K282"/>
<dbReference type="KEGG" id="nao:Y958_29360"/>
<gene>
    <name evidence="2" type="ORF">Y958_29360</name>
</gene>
<name>A0A248K282_9PROT</name>
<dbReference type="Proteomes" id="UP000197153">
    <property type="component" value="Chromosome 4"/>
</dbReference>
<feature type="coiled-coil region" evidence="1">
    <location>
        <begin position="8"/>
        <end position="75"/>
    </location>
</feature>
<proteinExistence type="predicted"/>
<organism evidence="2 3">
    <name type="scientific">Nitrospirillum viridazoti CBAmc</name>
    <dbReference type="NCBI Taxonomy" id="1441467"/>
    <lineage>
        <taxon>Bacteria</taxon>
        <taxon>Pseudomonadati</taxon>
        <taxon>Pseudomonadota</taxon>
        <taxon>Alphaproteobacteria</taxon>
        <taxon>Rhodospirillales</taxon>
        <taxon>Azospirillaceae</taxon>
        <taxon>Nitrospirillum</taxon>
        <taxon>Nitrospirillum viridazoti</taxon>
    </lineage>
</organism>
<evidence type="ECO:0000313" key="3">
    <source>
        <dbReference type="Proteomes" id="UP000197153"/>
    </source>
</evidence>
<keyword evidence="1" id="KW-0175">Coiled coil</keyword>
<evidence type="ECO:0000313" key="2">
    <source>
        <dbReference type="EMBL" id="ASG25083.1"/>
    </source>
</evidence>
<accession>A0A248K282</accession>